<dbReference type="STRING" id="857265.WG78_13105"/>
<comment type="caution">
    <text evidence="1">The sequence shown here is derived from an EMBL/GenBank/DDBJ whole genome shotgun (WGS) entry which is preliminary data.</text>
</comment>
<dbReference type="InterPro" id="IPR008727">
    <property type="entry name" value="PAAR_motif"/>
</dbReference>
<accession>A0A0N0GMR2</accession>
<dbReference type="CDD" id="cd14744">
    <property type="entry name" value="PAAR_CT_2"/>
    <property type="match status" value="1"/>
</dbReference>
<proteinExistence type="predicted"/>
<dbReference type="RefSeq" id="WP_053938277.1">
    <property type="nucleotide sequence ID" value="NZ_LAQT01000010.1"/>
</dbReference>
<sequence>MKKVIRLGDTTDHGGTVTSASATASTMGKAIACVGDKVSCPKHNHGTTTIVEGDPTWTIDGKAVALEGHKTSCGAVLIASVENTAKG</sequence>
<gene>
    <name evidence="1" type="ORF">WG78_13105</name>
</gene>
<dbReference type="Proteomes" id="UP000037939">
    <property type="component" value="Unassembled WGS sequence"/>
</dbReference>
<reference evidence="1 2" key="1">
    <citation type="submission" date="2015-07" db="EMBL/GenBank/DDBJ databases">
        <title>Draft genome sequence of the Amantichitinum ursilacus IGB-41, a new chitin-degrading bacterium.</title>
        <authorList>
            <person name="Kirstahler P."/>
            <person name="Guenther M."/>
            <person name="Grumaz C."/>
            <person name="Rupp S."/>
            <person name="Zibek S."/>
            <person name="Sohn K."/>
        </authorList>
    </citation>
    <scope>NUCLEOTIDE SEQUENCE [LARGE SCALE GENOMIC DNA]</scope>
    <source>
        <strain evidence="1 2">IGB-41</strain>
    </source>
</reference>
<dbReference type="Pfam" id="PF05488">
    <property type="entry name" value="PAAR_motif"/>
    <property type="match status" value="1"/>
</dbReference>
<dbReference type="AlphaFoldDB" id="A0A0N0GMR2"/>
<protein>
    <submittedName>
        <fullName evidence="1">PAAR motif protein</fullName>
    </submittedName>
</protein>
<name>A0A0N0GMR2_9NEIS</name>
<dbReference type="Gene3D" id="2.60.200.60">
    <property type="match status" value="1"/>
</dbReference>
<organism evidence="1 2">
    <name type="scientific">Amantichitinum ursilacus</name>
    <dbReference type="NCBI Taxonomy" id="857265"/>
    <lineage>
        <taxon>Bacteria</taxon>
        <taxon>Pseudomonadati</taxon>
        <taxon>Pseudomonadota</taxon>
        <taxon>Betaproteobacteria</taxon>
        <taxon>Neisseriales</taxon>
        <taxon>Chitinibacteraceae</taxon>
        <taxon>Amantichitinum</taxon>
    </lineage>
</organism>
<dbReference type="PATRIC" id="fig|857265.3.peg.2700"/>
<evidence type="ECO:0000313" key="1">
    <source>
        <dbReference type="EMBL" id="KPC52001.1"/>
    </source>
</evidence>
<evidence type="ECO:0000313" key="2">
    <source>
        <dbReference type="Proteomes" id="UP000037939"/>
    </source>
</evidence>
<keyword evidence="2" id="KW-1185">Reference proteome</keyword>
<dbReference type="OrthoDB" id="8686772at2"/>
<dbReference type="EMBL" id="LAQT01000010">
    <property type="protein sequence ID" value="KPC52001.1"/>
    <property type="molecule type" value="Genomic_DNA"/>
</dbReference>